<organism evidence="6 7">
    <name type="scientific">Rothia santali</name>
    <dbReference type="NCBI Taxonomy" id="2949643"/>
    <lineage>
        <taxon>Bacteria</taxon>
        <taxon>Bacillati</taxon>
        <taxon>Actinomycetota</taxon>
        <taxon>Actinomycetes</taxon>
        <taxon>Micrococcales</taxon>
        <taxon>Micrococcaceae</taxon>
        <taxon>Rothia</taxon>
    </lineage>
</organism>
<dbReference type="InterPro" id="IPR036259">
    <property type="entry name" value="MFS_trans_sf"/>
</dbReference>
<keyword evidence="2 5" id="KW-0812">Transmembrane</keyword>
<evidence type="ECO:0000256" key="5">
    <source>
        <dbReference type="SAM" id="Phobius"/>
    </source>
</evidence>
<reference evidence="6" key="1">
    <citation type="submission" date="2022-06" db="EMBL/GenBank/DDBJ databases">
        <title>Rothia sp. isolated from sandalwood seedling.</title>
        <authorList>
            <person name="Tuikhar N."/>
            <person name="Kirdat K."/>
            <person name="Thorat V."/>
            <person name="Swetha P."/>
            <person name="Padma S."/>
            <person name="Sundararaj R."/>
            <person name="Yadav A."/>
        </authorList>
    </citation>
    <scope>NUCLEOTIDE SEQUENCE</scope>
    <source>
        <strain evidence="6">AR01</strain>
    </source>
</reference>
<evidence type="ECO:0000313" key="6">
    <source>
        <dbReference type="EMBL" id="MCP3424984.1"/>
    </source>
</evidence>
<dbReference type="EMBL" id="JANAFB010000004">
    <property type="protein sequence ID" value="MCP3424984.1"/>
    <property type="molecule type" value="Genomic_DNA"/>
</dbReference>
<feature type="transmembrane region" description="Helical" evidence="5">
    <location>
        <begin position="68"/>
        <end position="86"/>
    </location>
</feature>
<protein>
    <recommendedName>
        <fullName evidence="8">MFS transporter</fullName>
    </recommendedName>
</protein>
<comment type="subcellular location">
    <subcellularLocation>
        <location evidence="1">Membrane</location>
        <topology evidence="1">Multi-pass membrane protein</topology>
    </subcellularLocation>
</comment>
<dbReference type="PANTHER" id="PTHR23514">
    <property type="entry name" value="BYPASS OF STOP CODON PROTEIN 6"/>
    <property type="match status" value="1"/>
</dbReference>
<dbReference type="RefSeq" id="WP_254164963.1">
    <property type="nucleotide sequence ID" value="NZ_JANAFB010000004.1"/>
</dbReference>
<dbReference type="AlphaFoldDB" id="A0A9X2HD61"/>
<evidence type="ECO:0000256" key="3">
    <source>
        <dbReference type="ARBA" id="ARBA00022989"/>
    </source>
</evidence>
<dbReference type="PANTHER" id="PTHR23514:SF13">
    <property type="entry name" value="INNER MEMBRANE PROTEIN YBJJ"/>
    <property type="match status" value="1"/>
</dbReference>
<comment type="caution">
    <text evidence="6">The sequence shown here is derived from an EMBL/GenBank/DDBJ whole genome shotgun (WGS) entry which is preliminary data.</text>
</comment>
<evidence type="ECO:0000256" key="1">
    <source>
        <dbReference type="ARBA" id="ARBA00004141"/>
    </source>
</evidence>
<accession>A0A9X2HD61</accession>
<evidence type="ECO:0008006" key="8">
    <source>
        <dbReference type="Google" id="ProtNLM"/>
    </source>
</evidence>
<keyword evidence="4 5" id="KW-0472">Membrane</keyword>
<name>A0A9X2HD61_9MICC</name>
<evidence type="ECO:0000313" key="7">
    <source>
        <dbReference type="Proteomes" id="UP001139502"/>
    </source>
</evidence>
<keyword evidence="7" id="KW-1185">Reference proteome</keyword>
<evidence type="ECO:0000256" key="4">
    <source>
        <dbReference type="ARBA" id="ARBA00023136"/>
    </source>
</evidence>
<dbReference type="SUPFAM" id="SSF103473">
    <property type="entry name" value="MFS general substrate transporter"/>
    <property type="match status" value="1"/>
</dbReference>
<evidence type="ECO:0000256" key="2">
    <source>
        <dbReference type="ARBA" id="ARBA00022692"/>
    </source>
</evidence>
<sequence>MLRRDLGASAVTGATALTLFSAAMFASRSLSDGLLRSCPDSLFLVAAGGCMTVASAAAYFAGDPVVTAVALPVVGLCIGPVFPLALSRGTRALPGRAAHVAAHLSILGYAAHLGGPPTIGYLAELVGPPRAFPGVLCAVAVLFLLVSRGFRELGRDSPRDGHPDV</sequence>
<dbReference type="Proteomes" id="UP001139502">
    <property type="component" value="Unassembled WGS sequence"/>
</dbReference>
<dbReference type="Gene3D" id="1.20.1250.20">
    <property type="entry name" value="MFS general substrate transporter like domains"/>
    <property type="match status" value="1"/>
</dbReference>
<dbReference type="InterPro" id="IPR051788">
    <property type="entry name" value="MFS_Transporter"/>
</dbReference>
<proteinExistence type="predicted"/>
<gene>
    <name evidence="6" type="ORF">NBM05_02790</name>
</gene>
<feature type="transmembrane region" description="Helical" evidence="5">
    <location>
        <begin position="42"/>
        <end position="62"/>
    </location>
</feature>
<dbReference type="GO" id="GO:0016020">
    <property type="term" value="C:membrane"/>
    <property type="evidence" value="ECO:0007669"/>
    <property type="project" value="UniProtKB-SubCell"/>
</dbReference>
<keyword evidence="3 5" id="KW-1133">Transmembrane helix</keyword>
<feature type="transmembrane region" description="Helical" evidence="5">
    <location>
        <begin position="131"/>
        <end position="150"/>
    </location>
</feature>
<feature type="transmembrane region" description="Helical" evidence="5">
    <location>
        <begin position="6"/>
        <end position="30"/>
    </location>
</feature>